<dbReference type="Pfam" id="PF01423">
    <property type="entry name" value="LSM"/>
    <property type="match status" value="1"/>
</dbReference>
<protein>
    <recommendedName>
        <fullName evidence="9">LSM complex subunit LSM4</fullName>
    </recommendedName>
</protein>
<dbReference type="GO" id="GO:0005688">
    <property type="term" value="C:U6 snRNP"/>
    <property type="evidence" value="ECO:0007669"/>
    <property type="project" value="EnsemblFungi"/>
</dbReference>
<organism evidence="12 13">
    <name type="scientific">Kazachstania africana (strain ATCC 22294 / BCRC 22015 / CBS 2517 / CECT 1963 / NBRC 1671 / NRRL Y-8276)</name>
    <name type="common">Yeast</name>
    <name type="synonym">Kluyveromyces africanus</name>
    <dbReference type="NCBI Taxonomy" id="1071382"/>
    <lineage>
        <taxon>Eukaryota</taxon>
        <taxon>Fungi</taxon>
        <taxon>Dikarya</taxon>
        <taxon>Ascomycota</taxon>
        <taxon>Saccharomycotina</taxon>
        <taxon>Saccharomycetes</taxon>
        <taxon>Saccharomycetales</taxon>
        <taxon>Saccharomycetaceae</taxon>
        <taxon>Kazachstania</taxon>
    </lineage>
</organism>
<accession>H2B1P8</accession>
<comment type="function">
    <text evidence="9">Binds specifically to the 3'-terminal U-tract of U6 snRNA.</text>
</comment>
<dbReference type="GO" id="GO:0008033">
    <property type="term" value="P:tRNA processing"/>
    <property type="evidence" value="ECO:0007669"/>
    <property type="project" value="EnsemblFungi"/>
</dbReference>
<evidence type="ECO:0000256" key="6">
    <source>
        <dbReference type="ARBA" id="ARBA00023187"/>
    </source>
</evidence>
<dbReference type="AlphaFoldDB" id="H2B1P8"/>
<dbReference type="FunCoup" id="H2B1P8">
    <property type="interactions" value="316"/>
</dbReference>
<comment type="similarity">
    <text evidence="2 9">Belongs to the snRNP Sm proteins family.</text>
</comment>
<dbReference type="SMART" id="SM00651">
    <property type="entry name" value="Sm"/>
    <property type="match status" value="1"/>
</dbReference>
<dbReference type="SUPFAM" id="SSF50182">
    <property type="entry name" value="Sm-like ribonucleoproteins"/>
    <property type="match status" value="1"/>
</dbReference>
<dbReference type="PANTHER" id="PTHR23338">
    <property type="entry name" value="SMALL NUCLEAR RIBONUCLEOPROTEIN SM"/>
    <property type="match status" value="1"/>
</dbReference>
<dbReference type="GO" id="GO:0000932">
    <property type="term" value="C:P-body"/>
    <property type="evidence" value="ECO:0007669"/>
    <property type="project" value="EnsemblFungi"/>
</dbReference>
<proteinExistence type="inferred from homology"/>
<keyword evidence="5 9" id="KW-0694">RNA-binding</keyword>
<dbReference type="HOGENOM" id="CLU_099537_0_0_1"/>
<comment type="subunit">
    <text evidence="9">LSm subunits form a heteromer with a doughnut shape.</text>
</comment>
<keyword evidence="13" id="KW-1185">Reference proteome</keyword>
<keyword evidence="3 9" id="KW-0507">mRNA processing</keyword>
<dbReference type="KEGG" id="kaf:KAFR_0K01940"/>
<dbReference type="InterPro" id="IPR001163">
    <property type="entry name" value="Sm_dom_euk/arc"/>
</dbReference>
<dbReference type="EMBL" id="HE650831">
    <property type="protein sequence ID" value="CCF60548.1"/>
    <property type="molecule type" value="Genomic_DNA"/>
</dbReference>
<feature type="compositionally biased region" description="Low complexity" evidence="10">
    <location>
        <begin position="107"/>
        <end position="138"/>
    </location>
</feature>
<keyword evidence="8 9" id="KW-0687">Ribonucleoprotein</keyword>
<dbReference type="InterPro" id="IPR010920">
    <property type="entry name" value="LSM_dom_sf"/>
</dbReference>
<dbReference type="InterPro" id="IPR047575">
    <property type="entry name" value="Sm"/>
</dbReference>
<dbReference type="STRING" id="1071382.H2B1P8"/>
<dbReference type="InterPro" id="IPR027141">
    <property type="entry name" value="LSm4/Sm_D1/D3"/>
</dbReference>
<evidence type="ECO:0000313" key="12">
    <source>
        <dbReference type="EMBL" id="CCF60548.1"/>
    </source>
</evidence>
<keyword evidence="7 9" id="KW-0539">Nucleus</keyword>
<dbReference type="GO" id="GO:0005732">
    <property type="term" value="C:sno(s)RNA-containing ribonucleoprotein complex"/>
    <property type="evidence" value="ECO:0007669"/>
    <property type="project" value="EnsemblFungi"/>
</dbReference>
<gene>
    <name evidence="12" type="primary">KAFR0K01940</name>
    <name evidence="9" type="synonym">LSM4</name>
    <name evidence="12" type="ORF">KAFR_0K01940</name>
</gene>
<dbReference type="GO" id="GO:0000398">
    <property type="term" value="P:mRNA splicing, via spliceosome"/>
    <property type="evidence" value="ECO:0007669"/>
    <property type="project" value="EnsemblFungi"/>
</dbReference>
<evidence type="ECO:0000256" key="7">
    <source>
        <dbReference type="ARBA" id="ARBA00023242"/>
    </source>
</evidence>
<dbReference type="GO" id="GO:0005681">
    <property type="term" value="C:spliceosomal complex"/>
    <property type="evidence" value="ECO:0007669"/>
    <property type="project" value="UniProtKB-UniRule"/>
</dbReference>
<dbReference type="InterPro" id="IPR034101">
    <property type="entry name" value="Lsm4"/>
</dbReference>
<evidence type="ECO:0000256" key="9">
    <source>
        <dbReference type="RuleBase" id="RU365049"/>
    </source>
</evidence>
<dbReference type="GO" id="GO:1990726">
    <property type="term" value="C:Lsm1-7-Pat1 complex"/>
    <property type="evidence" value="ECO:0007669"/>
    <property type="project" value="EnsemblFungi"/>
</dbReference>
<dbReference type="GO" id="GO:0046540">
    <property type="term" value="C:U4/U6 x U5 tri-snRNP complex"/>
    <property type="evidence" value="ECO:0007669"/>
    <property type="project" value="EnsemblFungi"/>
</dbReference>
<dbReference type="GO" id="GO:0005730">
    <property type="term" value="C:nucleolus"/>
    <property type="evidence" value="ECO:0007669"/>
    <property type="project" value="EnsemblFungi"/>
</dbReference>
<dbReference type="FunFam" id="2.30.30.100:FF:000064">
    <property type="entry name" value="U6 snRNA-associated Sm-like protein LSm4"/>
    <property type="match status" value="1"/>
</dbReference>
<dbReference type="Proteomes" id="UP000005220">
    <property type="component" value="Chromosome 11"/>
</dbReference>
<dbReference type="Gene3D" id="2.30.30.100">
    <property type="match status" value="1"/>
</dbReference>
<evidence type="ECO:0000256" key="1">
    <source>
        <dbReference type="ARBA" id="ARBA00004123"/>
    </source>
</evidence>
<reference evidence="12 13" key="1">
    <citation type="journal article" date="2011" name="Proc. Natl. Acad. Sci. U.S.A.">
        <title>Evolutionary erosion of yeast sex chromosomes by mating-type switching accidents.</title>
        <authorList>
            <person name="Gordon J.L."/>
            <person name="Armisen D."/>
            <person name="Proux-Wera E."/>
            <person name="Oheigeartaigh S.S."/>
            <person name="Byrne K.P."/>
            <person name="Wolfe K.H."/>
        </authorList>
    </citation>
    <scope>NUCLEOTIDE SEQUENCE [LARGE SCALE GENOMIC DNA]</scope>
    <source>
        <strain evidence="13">ATCC 22294 / BCRC 22015 / CBS 2517 / CECT 1963 / NBRC 1671 / NRRL Y-8276</strain>
    </source>
</reference>
<dbReference type="GO" id="GO:0017070">
    <property type="term" value="F:U6 snRNA binding"/>
    <property type="evidence" value="ECO:0007669"/>
    <property type="project" value="EnsemblFungi"/>
</dbReference>
<evidence type="ECO:0000313" key="13">
    <source>
        <dbReference type="Proteomes" id="UP000005220"/>
    </source>
</evidence>
<name>H2B1P8_KAZAF</name>
<evidence type="ECO:0000256" key="4">
    <source>
        <dbReference type="ARBA" id="ARBA00022728"/>
    </source>
</evidence>
<feature type="domain" description="Sm" evidence="11">
    <location>
        <begin position="2"/>
        <end position="79"/>
    </location>
</feature>
<sequence length="182" mass="20781">MLPLYLLTNAKGQQMRVELKSGEIIEGELTNVDNWMNLTLRNISEYKNTDGSPQLEVVKSSEIYLKGIYIKYIKLQDDIINNVKQQINSNMNTGGNKTHRNYNNRNYMSNNQNNRRNTYGTTGNNMNNRRGYNNASNNVRRGFNQNNQMRRSNNGLGGYVQHNPDVNLGDLAGKSPGQSIEF</sequence>
<evidence type="ECO:0000256" key="3">
    <source>
        <dbReference type="ARBA" id="ARBA00022664"/>
    </source>
</evidence>
<dbReference type="GeneID" id="13886737"/>
<dbReference type="GO" id="GO:0006364">
    <property type="term" value="P:rRNA processing"/>
    <property type="evidence" value="ECO:0007669"/>
    <property type="project" value="EnsemblFungi"/>
</dbReference>
<keyword evidence="6 9" id="KW-0508">mRNA splicing</keyword>
<dbReference type="GO" id="GO:0000290">
    <property type="term" value="P:deadenylation-dependent decapping of nuclear-transcribed mRNA"/>
    <property type="evidence" value="ECO:0007669"/>
    <property type="project" value="EnsemblFungi"/>
</dbReference>
<evidence type="ECO:0000256" key="10">
    <source>
        <dbReference type="SAM" id="MobiDB-lite"/>
    </source>
</evidence>
<evidence type="ECO:0000256" key="8">
    <source>
        <dbReference type="ARBA" id="ARBA00023274"/>
    </source>
</evidence>
<dbReference type="InParanoid" id="H2B1P8"/>
<comment type="subcellular location">
    <subcellularLocation>
        <location evidence="1 9">Nucleus</location>
    </subcellularLocation>
</comment>
<dbReference type="eggNOG" id="KOG3293">
    <property type="taxonomic scope" value="Eukaryota"/>
</dbReference>
<dbReference type="PROSITE" id="PS52002">
    <property type="entry name" value="SM"/>
    <property type="match status" value="1"/>
</dbReference>
<dbReference type="GO" id="GO:0042149">
    <property type="term" value="P:cellular response to glucose starvation"/>
    <property type="evidence" value="ECO:0007669"/>
    <property type="project" value="EnsemblFungi"/>
</dbReference>
<dbReference type="RefSeq" id="XP_003959683.1">
    <property type="nucleotide sequence ID" value="XM_003959634.1"/>
</dbReference>
<evidence type="ECO:0000256" key="5">
    <source>
        <dbReference type="ARBA" id="ARBA00022884"/>
    </source>
</evidence>
<dbReference type="CDD" id="cd01723">
    <property type="entry name" value="LSm4"/>
    <property type="match status" value="1"/>
</dbReference>
<feature type="compositionally biased region" description="Polar residues" evidence="10">
    <location>
        <begin position="143"/>
        <end position="154"/>
    </location>
</feature>
<keyword evidence="4 9" id="KW-0747">Spliceosome</keyword>
<dbReference type="OrthoDB" id="747253at2759"/>
<feature type="region of interest" description="Disordered" evidence="10">
    <location>
        <begin position="107"/>
        <end position="162"/>
    </location>
</feature>
<evidence type="ECO:0000259" key="11">
    <source>
        <dbReference type="PROSITE" id="PS52002"/>
    </source>
</evidence>
<evidence type="ECO:0000256" key="2">
    <source>
        <dbReference type="ARBA" id="ARBA00006850"/>
    </source>
</evidence>
<dbReference type="GO" id="GO:0033962">
    <property type="term" value="P:P-body assembly"/>
    <property type="evidence" value="ECO:0007669"/>
    <property type="project" value="EnsemblFungi"/>
</dbReference>